<protein>
    <submittedName>
        <fullName evidence="1">Uncharacterized protein</fullName>
    </submittedName>
</protein>
<dbReference type="Proteomes" id="UP000636505">
    <property type="component" value="Unassembled WGS sequence"/>
</dbReference>
<evidence type="ECO:0000313" key="1">
    <source>
        <dbReference type="EMBL" id="MBE9077208.1"/>
    </source>
</evidence>
<dbReference type="AlphaFoldDB" id="A0A8J7AUS4"/>
<dbReference type="RefSeq" id="WP_193905873.1">
    <property type="nucleotide sequence ID" value="NZ_JADEXG010000014.1"/>
</dbReference>
<comment type="caution">
    <text evidence="1">The sequence shown here is derived from an EMBL/GenBank/DDBJ whole genome shotgun (WGS) entry which is preliminary data.</text>
</comment>
<sequence>MTPEAIRQLSQIRDEFNTLFSAAIGLPVSITKGSSHSSNAAKIAWEDRHHRQNYICLYACIAPDELLPDRPLILRLGVNKGLGVEAARRGKKSQQTSQKPLRFELTLLPDEVLKVVPWVISLLQSYDQGSSLDIAPPCRLNFDTLDQLVRQGAWTQRAACRTQAHASQALENVDFELTDERLTNG</sequence>
<dbReference type="EMBL" id="JADEXG010000014">
    <property type="protein sequence ID" value="MBE9077208.1"/>
    <property type="molecule type" value="Genomic_DNA"/>
</dbReference>
<reference evidence="1" key="1">
    <citation type="submission" date="2020-10" db="EMBL/GenBank/DDBJ databases">
        <authorList>
            <person name="Castelo-Branco R."/>
            <person name="Eusebio N."/>
            <person name="Adriana R."/>
            <person name="Vieira A."/>
            <person name="Brugerolle De Fraissinette N."/>
            <person name="Rezende De Castro R."/>
            <person name="Schneider M.P."/>
            <person name="Vasconcelos V."/>
            <person name="Leao P.N."/>
        </authorList>
    </citation>
    <scope>NUCLEOTIDE SEQUENCE</scope>
    <source>
        <strain evidence="1">LEGE 07310</strain>
    </source>
</reference>
<keyword evidence="2" id="KW-1185">Reference proteome</keyword>
<name>A0A8J7AUS4_9CYAN</name>
<evidence type="ECO:0000313" key="2">
    <source>
        <dbReference type="Proteomes" id="UP000636505"/>
    </source>
</evidence>
<proteinExistence type="predicted"/>
<organism evidence="1 2">
    <name type="scientific">Vasconcelosia minhoensis LEGE 07310</name>
    <dbReference type="NCBI Taxonomy" id="915328"/>
    <lineage>
        <taxon>Bacteria</taxon>
        <taxon>Bacillati</taxon>
        <taxon>Cyanobacteriota</taxon>
        <taxon>Cyanophyceae</taxon>
        <taxon>Nodosilineales</taxon>
        <taxon>Cymatolegaceae</taxon>
        <taxon>Vasconcelosia</taxon>
        <taxon>Vasconcelosia minhoensis</taxon>
    </lineage>
</organism>
<gene>
    <name evidence="1" type="ORF">IQ241_07855</name>
</gene>
<accession>A0A8J7AUS4</accession>